<organism evidence="2 3">
    <name type="scientific">Agrocybe pediades</name>
    <dbReference type="NCBI Taxonomy" id="84607"/>
    <lineage>
        <taxon>Eukaryota</taxon>
        <taxon>Fungi</taxon>
        <taxon>Dikarya</taxon>
        <taxon>Basidiomycota</taxon>
        <taxon>Agaricomycotina</taxon>
        <taxon>Agaricomycetes</taxon>
        <taxon>Agaricomycetidae</taxon>
        <taxon>Agaricales</taxon>
        <taxon>Agaricineae</taxon>
        <taxon>Strophariaceae</taxon>
        <taxon>Agrocybe</taxon>
    </lineage>
</organism>
<reference evidence="2 3" key="1">
    <citation type="submission" date="2019-12" db="EMBL/GenBank/DDBJ databases">
        <authorList>
            <person name="Floudas D."/>
            <person name="Bentzer J."/>
            <person name="Ahren D."/>
            <person name="Johansson T."/>
            <person name="Persson P."/>
            <person name="Tunlid A."/>
        </authorList>
    </citation>
    <scope>NUCLEOTIDE SEQUENCE [LARGE SCALE GENOMIC DNA]</scope>
    <source>
        <strain evidence="2 3">CBS 102.39</strain>
    </source>
</reference>
<name>A0A8H4QTV0_9AGAR</name>
<proteinExistence type="predicted"/>
<feature type="domain" description="Deoxyribonuclease NucA/NucB" evidence="1">
    <location>
        <begin position="201"/>
        <end position="269"/>
    </location>
</feature>
<dbReference type="AlphaFoldDB" id="A0A8H4QTV0"/>
<evidence type="ECO:0000313" key="3">
    <source>
        <dbReference type="Proteomes" id="UP000521872"/>
    </source>
</evidence>
<keyword evidence="3" id="KW-1185">Reference proteome</keyword>
<comment type="caution">
    <text evidence="2">The sequence shown here is derived from an EMBL/GenBank/DDBJ whole genome shotgun (WGS) entry which is preliminary data.</text>
</comment>
<dbReference type="EMBL" id="JAACJL010000031">
    <property type="protein sequence ID" value="KAF4616839.1"/>
    <property type="molecule type" value="Genomic_DNA"/>
</dbReference>
<dbReference type="InterPro" id="IPR029476">
    <property type="entry name" value="DNase_NucA_NucB"/>
</dbReference>
<protein>
    <recommendedName>
        <fullName evidence="1">Deoxyribonuclease NucA/NucB domain-containing protein</fullName>
    </recommendedName>
</protein>
<dbReference type="Pfam" id="PF14040">
    <property type="entry name" value="DNase_NucA_NucB"/>
    <property type="match status" value="1"/>
</dbReference>
<evidence type="ECO:0000313" key="2">
    <source>
        <dbReference type="EMBL" id="KAF4616839.1"/>
    </source>
</evidence>
<gene>
    <name evidence="2" type="ORF">D9613_008938</name>
</gene>
<accession>A0A8H4QTV0</accession>
<evidence type="ECO:0000259" key="1">
    <source>
        <dbReference type="Pfam" id="PF14040"/>
    </source>
</evidence>
<dbReference type="Proteomes" id="UP000521872">
    <property type="component" value="Unassembled WGS sequence"/>
</dbReference>
<sequence>MLPALCFLPPATQTGPSMAFLLVQISLLDKDAYVQGIREESFAVMAGLAVPVVISVTLAETVVLTMRSLTVEGGIRVAPNIFCCTMSPTGCCIYEPPPPPARTSTSRIAQTASASATAVVKTATASFTLAAPPRPTDGRIPKATVSFDYKDILKPRRRSKEKDPVVRKAAVDSLFESMCEAIEEIGDLLSQSLVLTHSPGSTTKRRRKACGRVVCPAGKTCDEIPFASSAEGGTGAITKCIIALGNSIQGGFLNWLRKSAGIRDGDHYLLQLTNVNCQDFLKGSARRNLYRRQQSPPTSGLTSQMQQLDVTMFGPLGANDIFDHGLYYIGDLSSGRYAVNISLINGGVAGYYIIDYQGATYAAAYLNATVPPGATFDFTLPEDATGVTLMLDSTGDFDVSGSMTKLSEASGAHQRASAQIWLTFFISFLGVISVSRVSSARTDTLGLVYTILGEQNTNGMKPRCQGYEVQETNCLNFLDPG</sequence>